<organism evidence="2 3">
    <name type="scientific">Nonomuraea antimicrobica</name>
    <dbReference type="NCBI Taxonomy" id="561173"/>
    <lineage>
        <taxon>Bacteria</taxon>
        <taxon>Bacillati</taxon>
        <taxon>Actinomycetota</taxon>
        <taxon>Actinomycetes</taxon>
        <taxon>Streptosporangiales</taxon>
        <taxon>Streptosporangiaceae</taxon>
        <taxon>Nonomuraea</taxon>
    </lineage>
</organism>
<sequence length="78" mass="8840">MRRRTHTGNDGYARETANAHEMANGHGKRRTHTGRRTHAGNGRYANGKRRTYAEDPGHTGETVRPMRETKVRVPETCP</sequence>
<proteinExistence type="predicted"/>
<dbReference type="EMBL" id="BAAAZP010000090">
    <property type="protein sequence ID" value="GAA3678232.1"/>
    <property type="molecule type" value="Genomic_DNA"/>
</dbReference>
<evidence type="ECO:0000313" key="2">
    <source>
        <dbReference type="EMBL" id="GAA3678232.1"/>
    </source>
</evidence>
<dbReference type="Proteomes" id="UP001500902">
    <property type="component" value="Unassembled WGS sequence"/>
</dbReference>
<evidence type="ECO:0000256" key="1">
    <source>
        <dbReference type="SAM" id="MobiDB-lite"/>
    </source>
</evidence>
<feature type="compositionally biased region" description="Basic residues" evidence="1">
    <location>
        <begin position="26"/>
        <end position="38"/>
    </location>
</feature>
<name>A0ABP7C355_9ACTN</name>
<evidence type="ECO:0000313" key="3">
    <source>
        <dbReference type="Proteomes" id="UP001500902"/>
    </source>
</evidence>
<accession>A0ABP7C355</accession>
<feature type="region of interest" description="Disordered" evidence="1">
    <location>
        <begin position="1"/>
        <end position="62"/>
    </location>
</feature>
<protein>
    <submittedName>
        <fullName evidence="2">Uncharacterized protein</fullName>
    </submittedName>
</protein>
<reference evidence="3" key="1">
    <citation type="journal article" date="2019" name="Int. J. Syst. Evol. Microbiol.">
        <title>The Global Catalogue of Microorganisms (GCM) 10K type strain sequencing project: providing services to taxonomists for standard genome sequencing and annotation.</title>
        <authorList>
            <consortium name="The Broad Institute Genomics Platform"/>
            <consortium name="The Broad Institute Genome Sequencing Center for Infectious Disease"/>
            <person name="Wu L."/>
            <person name="Ma J."/>
        </authorList>
    </citation>
    <scope>NUCLEOTIDE SEQUENCE [LARGE SCALE GENOMIC DNA]</scope>
    <source>
        <strain evidence="3">JCM 16904</strain>
    </source>
</reference>
<gene>
    <name evidence="2" type="ORF">GCM10022224_047910</name>
</gene>
<keyword evidence="3" id="KW-1185">Reference proteome</keyword>
<comment type="caution">
    <text evidence="2">The sequence shown here is derived from an EMBL/GenBank/DDBJ whole genome shotgun (WGS) entry which is preliminary data.</text>
</comment>